<evidence type="ECO:0000256" key="7">
    <source>
        <dbReference type="ARBA" id="ARBA00057608"/>
    </source>
</evidence>
<evidence type="ECO:0000256" key="5">
    <source>
        <dbReference type="ARBA" id="ARBA00023204"/>
    </source>
</evidence>
<keyword evidence="11" id="KW-1185">Reference proteome</keyword>
<evidence type="ECO:0000256" key="2">
    <source>
        <dbReference type="ARBA" id="ARBA00022763"/>
    </source>
</evidence>
<evidence type="ECO:0000256" key="9">
    <source>
        <dbReference type="PIRSR" id="PIRSR604597-1"/>
    </source>
</evidence>
<dbReference type="SUPFAM" id="SSF48150">
    <property type="entry name" value="DNA-glycosylase"/>
    <property type="match status" value="1"/>
</dbReference>
<dbReference type="EC" id="3.2.2.20" evidence="8"/>
<organism evidence="10 11">
    <name type="scientific">Paraferrimonas haliotis</name>
    <dbReference type="NCBI Taxonomy" id="2013866"/>
    <lineage>
        <taxon>Bacteria</taxon>
        <taxon>Pseudomonadati</taxon>
        <taxon>Pseudomonadota</taxon>
        <taxon>Gammaproteobacteria</taxon>
        <taxon>Alteromonadales</taxon>
        <taxon>Ferrimonadaceae</taxon>
        <taxon>Paraferrimonas</taxon>
    </lineage>
</organism>
<dbReference type="InterPro" id="IPR004597">
    <property type="entry name" value="Tag"/>
</dbReference>
<keyword evidence="5" id="KW-0234">DNA repair</keyword>
<dbReference type="InterPro" id="IPR052891">
    <property type="entry name" value="DNA-3mA_glycosylase"/>
</dbReference>
<comment type="caution">
    <text evidence="10">The sequence shown here is derived from an EMBL/GenBank/DDBJ whole genome shotgun (WGS) entry which is preliminary data.</text>
</comment>
<comment type="function">
    <text evidence="7">Hydrolysis of the deoxyribose N-glycosidic bond to excise 3-methyladenine from the damaged DNA polymer formed by alkylation lesions.</text>
</comment>
<evidence type="ECO:0000313" key="10">
    <source>
        <dbReference type="EMBL" id="GLS84812.1"/>
    </source>
</evidence>
<reference evidence="10 11" key="1">
    <citation type="journal article" date="2014" name="Int. J. Syst. Evol. Microbiol.">
        <title>Complete genome sequence of Corynebacterium casei LMG S-19264T (=DSM 44701T), isolated from a smear-ripened cheese.</title>
        <authorList>
            <consortium name="US DOE Joint Genome Institute (JGI-PGF)"/>
            <person name="Walter F."/>
            <person name="Albersmeier A."/>
            <person name="Kalinowski J."/>
            <person name="Ruckert C."/>
        </authorList>
    </citation>
    <scope>NUCLEOTIDE SEQUENCE [LARGE SCALE GENOMIC DNA]</scope>
    <source>
        <strain evidence="10 11">NBRC 112785</strain>
    </source>
</reference>
<dbReference type="Gene3D" id="1.10.340.30">
    <property type="entry name" value="Hypothetical protein, domain 2"/>
    <property type="match status" value="1"/>
</dbReference>
<dbReference type="EMBL" id="BSPO01000004">
    <property type="protein sequence ID" value="GLS84812.1"/>
    <property type="molecule type" value="Genomic_DNA"/>
</dbReference>
<dbReference type="GO" id="GO:0008725">
    <property type="term" value="F:DNA-3-methyladenine glycosylase activity"/>
    <property type="evidence" value="ECO:0007669"/>
    <property type="project" value="UniProtKB-EC"/>
</dbReference>
<dbReference type="FunFam" id="1.10.340.30:FF:000009">
    <property type="entry name" value="DNA-3-methyladenine glycosylase I"/>
    <property type="match status" value="1"/>
</dbReference>
<dbReference type="Proteomes" id="UP001157439">
    <property type="component" value="Unassembled WGS sequence"/>
</dbReference>
<proteinExistence type="predicted"/>
<feature type="binding site" evidence="9">
    <location>
        <position position="179"/>
    </location>
    <ligand>
        <name>Zn(2+)</name>
        <dbReference type="ChEBI" id="CHEBI:29105"/>
    </ligand>
</feature>
<dbReference type="InterPro" id="IPR011257">
    <property type="entry name" value="DNA_glycosylase"/>
</dbReference>
<dbReference type="GO" id="GO:0006284">
    <property type="term" value="P:base-excision repair"/>
    <property type="evidence" value="ECO:0007669"/>
    <property type="project" value="InterPro"/>
</dbReference>
<feature type="binding site" evidence="9">
    <location>
        <position position="17"/>
    </location>
    <ligand>
        <name>Zn(2+)</name>
        <dbReference type="ChEBI" id="CHEBI:29105"/>
    </ligand>
</feature>
<accession>A0AA37WXY2</accession>
<comment type="catalytic activity">
    <reaction evidence="6">
        <text>Hydrolysis of alkylated DNA, releasing 3-methyladenine.</text>
        <dbReference type="EC" id="3.2.2.20"/>
    </reaction>
</comment>
<evidence type="ECO:0000256" key="6">
    <source>
        <dbReference type="ARBA" id="ARBA00052558"/>
    </source>
</evidence>
<feature type="binding site" evidence="9">
    <location>
        <position position="175"/>
    </location>
    <ligand>
        <name>Zn(2+)</name>
        <dbReference type="ChEBI" id="CHEBI:29105"/>
    </ligand>
</feature>
<keyword evidence="3" id="KW-0378">Hydrolase</keyword>
<dbReference type="InterPro" id="IPR005019">
    <property type="entry name" value="Adenine_glyco"/>
</dbReference>
<protein>
    <recommendedName>
        <fullName evidence="8">DNA-3-methyladenine glycosylase I</fullName>
        <ecNumber evidence="8">3.2.2.20</ecNumber>
    </recommendedName>
</protein>
<feature type="binding site" evidence="9">
    <location>
        <position position="4"/>
    </location>
    <ligand>
        <name>Zn(2+)</name>
        <dbReference type="ChEBI" id="CHEBI:29105"/>
    </ligand>
</feature>
<keyword evidence="4 9" id="KW-0862">Zinc</keyword>
<sequence>MCRCSWVTKEPIYIEYHDKVWGRAVFDEYELFEKLCLDGQQAGLSWLTVLKKQESYRLAYDNFDPYKIALYDQEKVERLLNDKGIIRNRLKIESIIRNAKGFIAIKEQGLDFSEFLWGFVDGKQIVNQWSREEQLPTETEASRNMSKALKKLGFNFVGPTICYAFMQAVGMVNDHRVDCLAYQASILKKD</sequence>
<dbReference type="PANTHER" id="PTHR30037:SF4">
    <property type="entry name" value="DNA-3-METHYLADENINE GLYCOSYLASE I"/>
    <property type="match status" value="1"/>
</dbReference>
<dbReference type="PANTHER" id="PTHR30037">
    <property type="entry name" value="DNA-3-METHYLADENINE GLYCOSYLASE 1"/>
    <property type="match status" value="1"/>
</dbReference>
<gene>
    <name evidence="10" type="primary">tag</name>
    <name evidence="10" type="ORF">GCM10007894_27890</name>
</gene>
<dbReference type="NCBIfam" id="TIGR00624">
    <property type="entry name" value="tag"/>
    <property type="match status" value="1"/>
</dbReference>
<evidence type="ECO:0000256" key="4">
    <source>
        <dbReference type="ARBA" id="ARBA00022833"/>
    </source>
</evidence>
<keyword evidence="1 9" id="KW-0479">Metal-binding</keyword>
<keyword evidence="2" id="KW-0227">DNA damage</keyword>
<dbReference type="AlphaFoldDB" id="A0AA37WXY2"/>
<evidence type="ECO:0000256" key="8">
    <source>
        <dbReference type="ARBA" id="ARBA00066766"/>
    </source>
</evidence>
<evidence type="ECO:0000256" key="1">
    <source>
        <dbReference type="ARBA" id="ARBA00022723"/>
    </source>
</evidence>
<name>A0AA37WXY2_9GAMM</name>
<dbReference type="Pfam" id="PF03352">
    <property type="entry name" value="Adenine_glyco"/>
    <property type="match status" value="1"/>
</dbReference>
<evidence type="ECO:0000313" key="11">
    <source>
        <dbReference type="Proteomes" id="UP001157439"/>
    </source>
</evidence>
<evidence type="ECO:0000256" key="3">
    <source>
        <dbReference type="ARBA" id="ARBA00022801"/>
    </source>
</evidence>
<dbReference type="GO" id="GO:0046872">
    <property type="term" value="F:metal ion binding"/>
    <property type="evidence" value="ECO:0007669"/>
    <property type="project" value="UniProtKB-KW"/>
</dbReference>